<organism evidence="8 9">
    <name type="scientific">Terriglobus saanensis (strain ATCC BAA-1853 / DSM 23119 / SP1PR4)</name>
    <dbReference type="NCBI Taxonomy" id="401053"/>
    <lineage>
        <taxon>Bacteria</taxon>
        <taxon>Pseudomonadati</taxon>
        <taxon>Acidobacteriota</taxon>
        <taxon>Terriglobia</taxon>
        <taxon>Terriglobales</taxon>
        <taxon>Acidobacteriaceae</taxon>
        <taxon>Terriglobus</taxon>
    </lineage>
</organism>
<dbReference type="KEGG" id="tsa:AciPR4_3599"/>
<dbReference type="PANTHER" id="PTHR43867">
    <property type="entry name" value="CELLULOSE SYNTHASE CATALYTIC SUBUNIT A [UDP-FORMING]"/>
    <property type="match status" value="1"/>
</dbReference>
<feature type="coiled-coil region" evidence="5">
    <location>
        <begin position="1188"/>
        <end position="1215"/>
    </location>
</feature>
<keyword evidence="5" id="KW-0175">Coiled coil</keyword>
<accession>E8UZK9</accession>
<name>E8UZK9_TERSS</name>
<feature type="transmembrane region" description="Helical" evidence="6">
    <location>
        <begin position="756"/>
        <end position="782"/>
    </location>
</feature>
<evidence type="ECO:0000256" key="6">
    <source>
        <dbReference type="SAM" id="Phobius"/>
    </source>
</evidence>
<reference evidence="8 9" key="1">
    <citation type="journal article" date="2012" name="Stand. Genomic Sci.">
        <title>Complete genome sequence of Terriglobus saanensis type strain SP1PR4(T), an Acidobacteria from tundra soil.</title>
        <authorList>
            <person name="Rawat S.R."/>
            <person name="Mannisto M.K."/>
            <person name="Starovoytov V."/>
            <person name="Goodwin L."/>
            <person name="Nolan M."/>
            <person name="Hauser L."/>
            <person name="Land M."/>
            <person name="Davenport K.W."/>
            <person name="Woyke T."/>
            <person name="Haggblom M.M."/>
        </authorList>
    </citation>
    <scope>NUCLEOTIDE SEQUENCE</scope>
    <source>
        <strain evidence="9">ATCC BAA-1853 / DSM 23119 / SP1PR4</strain>
    </source>
</reference>
<dbReference type="GO" id="GO:0016758">
    <property type="term" value="F:hexosyltransferase activity"/>
    <property type="evidence" value="ECO:0007669"/>
    <property type="project" value="TreeGrafter"/>
</dbReference>
<sequence>MNSTIDENFNRTQGAEQREMLQAEADHFIATYGTSFQPLGAQGTDHYWKYFSDSYHALLEVPANKDADDASFATKEIDHRQKLILENGRLLRGEYREIKAVRRFWKELPAATDKSGILKPRIVLLATAFLEATNDDWTKESWSFFVKEIEGREALLGDEIWALVSVLKVALLERFMFHAGSETDTHLQHTEGSQLHRMGRCLKSMERLGQLDWPRYLGTLIGYESVLREDPSGTYPSMEQDSREHYQKAVAEIAHRADFSEMQVAKAALELARNAPEDISPAGFKLRHIGYYLVGAGRPQLLRRVGYHPRLSQRLEVFLRKHADYFYIGGIILVTEFLLAAIILPHISRHASMTGLVFGMLLMVLPASQTATDLLNNLVTLAFPAKALPKWDFSKGVPSECATLVAVPTLLTSVTQVERLVEEIEVRYLANRDPNIHFALLTDLPDSLTQPAEKDGSPLVDYAVSLIEKLNERYAKEQHGTFLLLHRHRIFDFRQGVWMGWERKRGKLLDLNKLIRGEHDAFPVKSMTLNDLHGIRYVITLDSDTQLPRGAAHRLIGTMAHPLNRAVVDPKDKIVRQGYGILQPRVDVSVHSANHSRLASLQSGESGMDPYSRAVSDVYQDLYGEAIFTGKGIYDVAVLHEILDKRFPRGALLSHDLIEGAYARVGLVSDVEVIDDYPSHYSAWTRRRHRWVRGDWQIVQWLFDRVPNEENRMVNNPISNTSRWKILDNLRRSLVETSTFVLLLVGLFALPTERVFWTACVLVLLFLSAYSQLFLALSIAVWKGNWKAVGKAFSASVSSQAVVLISLAFLPSQVLTTIDAIIRSMFRRFVSGEKLLEWETAEQAESGTSTAASDTYLKLTPVLAIILAVLLVLQSHHGLWICLPILALWVFTGPLMRWLDGRPSTKFVLSSPQEKFLRHVALRTWRYFAEFSTAENNWLIPDNVQEGDLRQADRISPTNVGLLLNARQAALAFGYLTLPEFTSLTAKTLDSFARMPKHLGHIFNFHDTSTLAMMDPPMVTTVDSGNLCASLISLRMGALEQLKQPLVSSVLQNGLRDCQGVLESMNASTSARLFVIPEDADALDAMEHLSQLSLSVHLSQVEERDSDTAWWTRQVDERLQAAQSYLSRYMPWLLAKYAPLRRSTLKAFDASMRSVTLTDITSLMDQIEADLKRLAPPRAEEEQSAGLAEALLAQIAEARIEVASMIADLERIAEQAQDLLLATDFCHLQSPDRELLSIGFTPKDGTLDSSCFDLLASEARMAVFVAIAKGDIPQQTWFRLGRNQVRAFGRSVLLSWTGTMFEYLMPTLWMESYPNTMLWRSLHSIVCVQEEYAKRRRIPWGISESGYSQTDAWGNYLYHAFGVPLVALKYGAEAGPVISPYSTCLALEFEPEAALRNLSRMQKMGWIGSFGFYEAADYSSASASRRHPDCVLVKSWMVHHQGMSLMAICNLLNDRLFQRAFHAAPMVRATERLLHERPQIGQEEQS</sequence>
<dbReference type="RefSeq" id="WP_013570082.1">
    <property type="nucleotide sequence ID" value="NC_014963.1"/>
</dbReference>
<evidence type="ECO:0000256" key="1">
    <source>
        <dbReference type="ARBA" id="ARBA00004141"/>
    </source>
</evidence>
<keyword evidence="6" id="KW-0812">Transmembrane</keyword>
<dbReference type="InterPro" id="IPR019282">
    <property type="entry name" value="Glycoamylase-like_cons_dom"/>
</dbReference>
<keyword evidence="9" id="KW-1185">Reference proteome</keyword>
<dbReference type="InterPro" id="IPR050321">
    <property type="entry name" value="Glycosyltr_2/OpgH_subfam"/>
</dbReference>
<dbReference type="EMBL" id="CP002467">
    <property type="protein sequence ID" value="ADV84352.1"/>
    <property type="molecule type" value="Genomic_DNA"/>
</dbReference>
<keyword evidence="6" id="KW-0472">Membrane</keyword>
<feature type="transmembrane region" description="Helical" evidence="6">
    <location>
        <begin position="733"/>
        <end position="750"/>
    </location>
</feature>
<evidence type="ECO:0000256" key="2">
    <source>
        <dbReference type="ARBA" id="ARBA00022676"/>
    </source>
</evidence>
<dbReference type="eggNOG" id="COG3459">
    <property type="taxonomic scope" value="Bacteria"/>
</dbReference>
<feature type="transmembrane region" description="Helical" evidence="6">
    <location>
        <begin position="350"/>
        <end position="368"/>
    </location>
</feature>
<evidence type="ECO:0000256" key="5">
    <source>
        <dbReference type="SAM" id="Coils"/>
    </source>
</evidence>
<dbReference type="STRING" id="401053.AciPR4_3599"/>
<evidence type="ECO:0000259" key="7">
    <source>
        <dbReference type="Pfam" id="PF10091"/>
    </source>
</evidence>
<evidence type="ECO:0000313" key="8">
    <source>
        <dbReference type="EMBL" id="ADV84352.1"/>
    </source>
</evidence>
<evidence type="ECO:0000256" key="3">
    <source>
        <dbReference type="ARBA" id="ARBA00022679"/>
    </source>
</evidence>
<dbReference type="Proteomes" id="UP000006844">
    <property type="component" value="Chromosome"/>
</dbReference>
<feature type="transmembrane region" description="Helical" evidence="6">
    <location>
        <begin position="802"/>
        <end position="822"/>
    </location>
</feature>
<dbReference type="GO" id="GO:0005886">
    <property type="term" value="C:plasma membrane"/>
    <property type="evidence" value="ECO:0007669"/>
    <property type="project" value="TreeGrafter"/>
</dbReference>
<dbReference type="HOGENOM" id="CLU_004509_0_0_0"/>
<feature type="domain" description="Glycoamylase-like" evidence="7">
    <location>
        <begin position="1255"/>
        <end position="1463"/>
    </location>
</feature>
<dbReference type="PANTHER" id="PTHR43867:SF2">
    <property type="entry name" value="CELLULOSE SYNTHASE CATALYTIC SUBUNIT A [UDP-FORMING]"/>
    <property type="match status" value="1"/>
</dbReference>
<keyword evidence="3" id="KW-0808">Transferase</keyword>
<feature type="transmembrane region" description="Helical" evidence="6">
    <location>
        <begin position="855"/>
        <end position="873"/>
    </location>
</feature>
<protein>
    <submittedName>
        <fullName evidence="8">Cyclic beta 1-2 glucan synthetase</fullName>
    </submittedName>
</protein>
<keyword evidence="4 6" id="KW-1133">Transmembrane helix</keyword>
<evidence type="ECO:0000313" key="9">
    <source>
        <dbReference type="Proteomes" id="UP000006844"/>
    </source>
</evidence>
<dbReference type="Gene3D" id="1.50.10.140">
    <property type="match status" value="2"/>
</dbReference>
<comment type="subcellular location">
    <subcellularLocation>
        <location evidence="1">Membrane</location>
        <topology evidence="1">Multi-pass membrane protein</topology>
    </subcellularLocation>
</comment>
<feature type="transmembrane region" description="Helical" evidence="6">
    <location>
        <begin position="325"/>
        <end position="344"/>
    </location>
</feature>
<proteinExistence type="predicted"/>
<gene>
    <name evidence="8" type="ordered locus">AciPR4_3599</name>
</gene>
<dbReference type="OrthoDB" id="9769991at2"/>
<keyword evidence="2" id="KW-0328">Glycosyltransferase</keyword>
<evidence type="ECO:0000256" key="4">
    <source>
        <dbReference type="ARBA" id="ARBA00022989"/>
    </source>
</evidence>
<dbReference type="Pfam" id="PF10091">
    <property type="entry name" value="Glycoamylase"/>
    <property type="match status" value="1"/>
</dbReference>